<accession>A0ABW2JRI5</accession>
<dbReference type="InterPro" id="IPR007278">
    <property type="entry name" value="DUF397"/>
</dbReference>
<organism evidence="2 3">
    <name type="scientific">Streptomyces monticola</name>
    <dbReference type="NCBI Taxonomy" id="2666263"/>
    <lineage>
        <taxon>Bacteria</taxon>
        <taxon>Bacillati</taxon>
        <taxon>Actinomycetota</taxon>
        <taxon>Actinomycetes</taxon>
        <taxon>Kitasatosporales</taxon>
        <taxon>Streptomycetaceae</taxon>
        <taxon>Streptomyces</taxon>
    </lineage>
</organism>
<evidence type="ECO:0000313" key="3">
    <source>
        <dbReference type="Proteomes" id="UP001596523"/>
    </source>
</evidence>
<comment type="caution">
    <text evidence="2">The sequence shown here is derived from an EMBL/GenBank/DDBJ whole genome shotgun (WGS) entry which is preliminary data.</text>
</comment>
<protein>
    <submittedName>
        <fullName evidence="2">DUF397 domain-containing protein</fullName>
    </submittedName>
</protein>
<keyword evidence="3" id="KW-1185">Reference proteome</keyword>
<dbReference type="EMBL" id="JBHTCF010000014">
    <property type="protein sequence ID" value="MFC7308226.1"/>
    <property type="molecule type" value="Genomic_DNA"/>
</dbReference>
<dbReference type="Pfam" id="PF04149">
    <property type="entry name" value="DUF397"/>
    <property type="match status" value="1"/>
</dbReference>
<sequence length="83" mass="8775">MSEAIEVTGYRNSSMPGVAWVKSPFSDLDHSKDCMLFADLGEGIVGVTDSKDPQAPVLRMTRSEITAMVAGAKAGAFDCFTGT</sequence>
<feature type="domain" description="DUF397" evidence="1">
    <location>
        <begin position="19"/>
        <end position="73"/>
    </location>
</feature>
<evidence type="ECO:0000259" key="1">
    <source>
        <dbReference type="Pfam" id="PF04149"/>
    </source>
</evidence>
<dbReference type="RefSeq" id="WP_381836014.1">
    <property type="nucleotide sequence ID" value="NZ_JBHTCF010000014.1"/>
</dbReference>
<name>A0ABW2JRI5_9ACTN</name>
<reference evidence="3" key="1">
    <citation type="journal article" date="2019" name="Int. J. Syst. Evol. Microbiol.">
        <title>The Global Catalogue of Microorganisms (GCM) 10K type strain sequencing project: providing services to taxonomists for standard genome sequencing and annotation.</title>
        <authorList>
            <consortium name="The Broad Institute Genomics Platform"/>
            <consortium name="The Broad Institute Genome Sequencing Center for Infectious Disease"/>
            <person name="Wu L."/>
            <person name="Ma J."/>
        </authorList>
    </citation>
    <scope>NUCLEOTIDE SEQUENCE [LARGE SCALE GENOMIC DNA]</scope>
    <source>
        <strain evidence="3">SYNS20</strain>
    </source>
</reference>
<proteinExistence type="predicted"/>
<gene>
    <name evidence="2" type="ORF">ACFQVC_28900</name>
</gene>
<evidence type="ECO:0000313" key="2">
    <source>
        <dbReference type="EMBL" id="MFC7308226.1"/>
    </source>
</evidence>
<dbReference type="Proteomes" id="UP001596523">
    <property type="component" value="Unassembled WGS sequence"/>
</dbReference>